<dbReference type="InterPro" id="IPR014731">
    <property type="entry name" value="ETF_asu_C"/>
</dbReference>
<dbReference type="Pfam" id="PF01012">
    <property type="entry name" value="ETF"/>
    <property type="match status" value="1"/>
</dbReference>
<sequence length="309" mass="32119">MKILLVAEHHQGQLRPATRHAVTAARQLGEQIDAVIAGADLSAVAAELATLAGINRVLQLDTAAQISPEQLAPALVNLAADYDVILAAAGTLSRDVLPRVAALLDVNMLPDLIRIESADTFVRPTYAGNVQARVQSLDARRVLSIRAPAFAATGTQAAAPIETRSFAADASQPHSSWLAEVQPHSDRPELTNARVVVSGGRALGSAEGFDTLLHPLASKLNAAIGASRAAVDEGFAPNEAQVGQTGVVVAPELYIAIGISGAVQHLAGMKDSGIVVAINSDPDAPIFQHADYSLVGDLFSVVPELTARL</sequence>
<evidence type="ECO:0000256" key="2">
    <source>
        <dbReference type="ARBA" id="ARBA00022448"/>
    </source>
</evidence>
<feature type="domain" description="Electron transfer flavoprotein alpha/beta-subunit N-terminal" evidence="10">
    <location>
        <begin position="3"/>
        <end position="181"/>
    </location>
</feature>
<dbReference type="GO" id="GO:0033539">
    <property type="term" value="P:fatty acid beta-oxidation using acyl-CoA dehydrogenase"/>
    <property type="evidence" value="ECO:0007669"/>
    <property type="project" value="TreeGrafter"/>
</dbReference>
<dbReference type="Proteomes" id="UP000037939">
    <property type="component" value="Unassembled WGS sequence"/>
</dbReference>
<dbReference type="InterPro" id="IPR014730">
    <property type="entry name" value="ETF_a/b_N"/>
</dbReference>
<feature type="binding site" evidence="9">
    <location>
        <begin position="241"/>
        <end position="245"/>
    </location>
    <ligand>
        <name>FAD</name>
        <dbReference type="ChEBI" id="CHEBI:57692"/>
    </ligand>
</feature>
<keyword evidence="12" id="KW-1185">Reference proteome</keyword>
<comment type="caution">
    <text evidence="11">The sequence shown here is derived from an EMBL/GenBank/DDBJ whole genome shotgun (WGS) entry which is preliminary data.</text>
</comment>
<feature type="binding site" evidence="9">
    <location>
        <position position="279"/>
    </location>
    <ligand>
        <name>FAD</name>
        <dbReference type="ChEBI" id="CHEBI:57692"/>
    </ligand>
</feature>
<dbReference type="InterPro" id="IPR018206">
    <property type="entry name" value="ETF_asu_C_CS"/>
</dbReference>
<evidence type="ECO:0000256" key="5">
    <source>
        <dbReference type="ARBA" id="ARBA00022982"/>
    </source>
</evidence>
<evidence type="ECO:0000256" key="3">
    <source>
        <dbReference type="ARBA" id="ARBA00022630"/>
    </source>
</evidence>
<keyword evidence="3" id="KW-0285">Flavoprotein</keyword>
<dbReference type="CDD" id="cd01715">
    <property type="entry name" value="ETF_alpha"/>
    <property type="match status" value="1"/>
</dbReference>
<dbReference type="EMBL" id="LAQT01000008">
    <property type="protein sequence ID" value="KPC52969.1"/>
    <property type="molecule type" value="Genomic_DNA"/>
</dbReference>
<organism evidence="11 12">
    <name type="scientific">Amantichitinum ursilacus</name>
    <dbReference type="NCBI Taxonomy" id="857265"/>
    <lineage>
        <taxon>Bacteria</taxon>
        <taxon>Pseudomonadati</taxon>
        <taxon>Pseudomonadota</taxon>
        <taxon>Betaproteobacteria</taxon>
        <taxon>Neisseriales</taxon>
        <taxon>Chitinibacteraceae</taxon>
        <taxon>Amantichitinum</taxon>
    </lineage>
</organism>
<dbReference type="GO" id="GO:0050660">
    <property type="term" value="F:flavin adenine dinucleotide binding"/>
    <property type="evidence" value="ECO:0007669"/>
    <property type="project" value="InterPro"/>
</dbReference>
<dbReference type="STRING" id="857265.WG78_10780"/>
<dbReference type="AlphaFoldDB" id="A0A0N1JSZ8"/>
<keyword evidence="5" id="KW-0249">Electron transport</keyword>
<dbReference type="InterPro" id="IPR014729">
    <property type="entry name" value="Rossmann-like_a/b/a_fold"/>
</dbReference>
<dbReference type="PANTHER" id="PTHR43153:SF1">
    <property type="entry name" value="ELECTRON TRANSFER FLAVOPROTEIN SUBUNIT ALPHA, MITOCHONDRIAL"/>
    <property type="match status" value="1"/>
</dbReference>
<comment type="cofactor">
    <cofactor evidence="9">
        <name>FAD</name>
        <dbReference type="ChEBI" id="CHEBI:57692"/>
    </cofactor>
    <text evidence="9">Binds 1 FAD per dimer.</text>
</comment>
<dbReference type="SUPFAM" id="SSF52467">
    <property type="entry name" value="DHS-like NAD/FAD-binding domain"/>
    <property type="match status" value="1"/>
</dbReference>
<protein>
    <recommendedName>
        <fullName evidence="7">Electron transfer flavoprotein subunit alpha</fullName>
    </recommendedName>
    <alternativeName>
        <fullName evidence="8">Electron transfer flavoprotein large subunit</fullName>
    </alternativeName>
</protein>
<dbReference type="SMART" id="SM00893">
    <property type="entry name" value="ETF"/>
    <property type="match status" value="1"/>
</dbReference>
<evidence type="ECO:0000256" key="7">
    <source>
        <dbReference type="ARBA" id="ARBA00068674"/>
    </source>
</evidence>
<dbReference type="InterPro" id="IPR033947">
    <property type="entry name" value="ETF_alpha_N"/>
</dbReference>
<evidence type="ECO:0000256" key="9">
    <source>
        <dbReference type="PIRSR" id="PIRSR000089-1"/>
    </source>
</evidence>
<feature type="binding site" evidence="9">
    <location>
        <begin position="258"/>
        <end position="265"/>
    </location>
    <ligand>
        <name>FAD</name>
        <dbReference type="ChEBI" id="CHEBI:57692"/>
    </ligand>
</feature>
<gene>
    <name evidence="11" type="primary">etfA</name>
    <name evidence="11" type="ORF">WG78_10780</name>
</gene>
<dbReference type="InterPro" id="IPR001308">
    <property type="entry name" value="ETF_a/FixB"/>
</dbReference>
<dbReference type="Gene3D" id="3.40.50.620">
    <property type="entry name" value="HUPs"/>
    <property type="match status" value="1"/>
</dbReference>
<dbReference type="PIRSF" id="PIRSF000089">
    <property type="entry name" value="Electra_flavoP_a"/>
    <property type="match status" value="1"/>
</dbReference>
<comment type="function">
    <text evidence="6">The electron transfer flavoprotein serves as a specific electron acceptor for other dehydrogenases. It transfers the electrons to the main respiratory chain via ETF-ubiquinone oxidoreductase (ETF dehydrogenase).</text>
</comment>
<feature type="binding site" evidence="9">
    <location>
        <begin position="227"/>
        <end position="228"/>
    </location>
    <ligand>
        <name>FAD</name>
        <dbReference type="ChEBI" id="CHEBI:57692"/>
    </ligand>
</feature>
<evidence type="ECO:0000259" key="10">
    <source>
        <dbReference type="SMART" id="SM00893"/>
    </source>
</evidence>
<dbReference type="InterPro" id="IPR029035">
    <property type="entry name" value="DHS-like_NAD/FAD-binding_dom"/>
</dbReference>
<dbReference type="RefSeq" id="WP_053937807.1">
    <property type="nucleotide sequence ID" value="NZ_LAQT01000008.1"/>
</dbReference>
<dbReference type="SUPFAM" id="SSF52402">
    <property type="entry name" value="Adenine nucleotide alpha hydrolases-like"/>
    <property type="match status" value="1"/>
</dbReference>
<dbReference type="PANTHER" id="PTHR43153">
    <property type="entry name" value="ELECTRON TRANSFER FLAVOPROTEIN ALPHA"/>
    <property type="match status" value="1"/>
</dbReference>
<keyword evidence="4 9" id="KW-0274">FAD</keyword>
<reference evidence="11 12" key="1">
    <citation type="submission" date="2015-07" db="EMBL/GenBank/DDBJ databases">
        <title>Draft genome sequence of the Amantichitinum ursilacus IGB-41, a new chitin-degrading bacterium.</title>
        <authorList>
            <person name="Kirstahler P."/>
            <person name="Guenther M."/>
            <person name="Grumaz C."/>
            <person name="Rupp S."/>
            <person name="Zibek S."/>
            <person name="Sohn K."/>
        </authorList>
    </citation>
    <scope>NUCLEOTIDE SEQUENCE [LARGE SCALE GENOMIC DNA]</scope>
    <source>
        <strain evidence="11 12">IGB-41</strain>
    </source>
</reference>
<evidence type="ECO:0000313" key="11">
    <source>
        <dbReference type="EMBL" id="KPC52969.1"/>
    </source>
</evidence>
<dbReference type="OrthoDB" id="9770286at2"/>
<name>A0A0N1JSZ8_9NEIS</name>
<dbReference type="GO" id="GO:0009055">
    <property type="term" value="F:electron transfer activity"/>
    <property type="evidence" value="ECO:0007669"/>
    <property type="project" value="InterPro"/>
</dbReference>
<dbReference type="PROSITE" id="PS00696">
    <property type="entry name" value="ETF_ALPHA"/>
    <property type="match status" value="1"/>
</dbReference>
<dbReference type="Pfam" id="PF00766">
    <property type="entry name" value="ETF_alpha"/>
    <property type="match status" value="1"/>
</dbReference>
<accession>A0A0N1JSZ8</accession>
<evidence type="ECO:0000256" key="6">
    <source>
        <dbReference type="ARBA" id="ARBA00025649"/>
    </source>
</evidence>
<proteinExistence type="inferred from homology"/>
<evidence type="ECO:0000256" key="4">
    <source>
        <dbReference type="ARBA" id="ARBA00022827"/>
    </source>
</evidence>
<dbReference type="PATRIC" id="fig|857265.3.peg.2215"/>
<evidence type="ECO:0000256" key="8">
    <source>
        <dbReference type="ARBA" id="ARBA00079299"/>
    </source>
</evidence>
<evidence type="ECO:0000313" key="12">
    <source>
        <dbReference type="Proteomes" id="UP000037939"/>
    </source>
</evidence>
<dbReference type="FunFam" id="3.40.50.1220:FF:000001">
    <property type="entry name" value="Electron transfer flavoprotein, alpha subunit"/>
    <property type="match status" value="1"/>
</dbReference>
<keyword evidence="2" id="KW-0813">Transport</keyword>
<feature type="binding site" evidence="9">
    <location>
        <position position="201"/>
    </location>
    <ligand>
        <name>FAD</name>
        <dbReference type="ChEBI" id="CHEBI:57692"/>
    </ligand>
</feature>
<evidence type="ECO:0000256" key="1">
    <source>
        <dbReference type="ARBA" id="ARBA00005817"/>
    </source>
</evidence>
<dbReference type="Gene3D" id="3.40.50.1220">
    <property type="entry name" value="TPP-binding domain"/>
    <property type="match status" value="1"/>
</dbReference>
<comment type="similarity">
    <text evidence="1">Belongs to the ETF alpha-subunit/FixB family.</text>
</comment>